<reference evidence="1" key="1">
    <citation type="journal article" date="2020" name="Phytopathology">
        <title>Genome Sequence Resources of Colletotrichum truncatum, C. plurivorum, C. musicola, and C. sojae: Four Species Pathogenic to Soybean (Glycine max).</title>
        <authorList>
            <person name="Rogerio F."/>
            <person name="Boufleur T.R."/>
            <person name="Ciampi-Guillardi M."/>
            <person name="Sukno S.A."/>
            <person name="Thon M.R."/>
            <person name="Massola Junior N.S."/>
            <person name="Baroncelli R."/>
        </authorList>
    </citation>
    <scope>NUCLEOTIDE SEQUENCE</scope>
    <source>
        <strain evidence="1">LFN00145</strain>
    </source>
</reference>
<dbReference type="Proteomes" id="UP000654918">
    <property type="component" value="Unassembled WGS sequence"/>
</dbReference>
<dbReference type="EMBL" id="WIGO01000082">
    <property type="protein sequence ID" value="KAF6831374.1"/>
    <property type="molecule type" value="Genomic_DNA"/>
</dbReference>
<accession>A0A8H6KH33</accession>
<organism evidence="1 2">
    <name type="scientific">Colletotrichum plurivorum</name>
    <dbReference type="NCBI Taxonomy" id="2175906"/>
    <lineage>
        <taxon>Eukaryota</taxon>
        <taxon>Fungi</taxon>
        <taxon>Dikarya</taxon>
        <taxon>Ascomycota</taxon>
        <taxon>Pezizomycotina</taxon>
        <taxon>Sordariomycetes</taxon>
        <taxon>Hypocreomycetidae</taxon>
        <taxon>Glomerellales</taxon>
        <taxon>Glomerellaceae</taxon>
        <taxon>Colletotrichum</taxon>
        <taxon>Colletotrichum orchidearum species complex</taxon>
    </lineage>
</organism>
<sequence>MWNGETDANVRAVQWIGVDIKYIVITTMTSTNKPGETVVATITSGVIASKNAAGNLDILLRPAILEKLQGIAKKVTPCAAKHRRQPANHRRQGGPACGLSDYVQRVAADPSLGKRECHKRHKHDDVHRGYLENFVQYCCKGDFSMRAADESIYWGPNHYLLNIRISWIDGCKVTNLQNIKFPIEDDRSITCEKIVMENYLSCNNGGAGGWVDAGCLRYDFFVDPK</sequence>
<protein>
    <submittedName>
        <fullName evidence="1">Uncharacterized protein</fullName>
    </submittedName>
</protein>
<name>A0A8H6KH33_9PEZI</name>
<comment type="caution">
    <text evidence="1">The sequence shown here is derived from an EMBL/GenBank/DDBJ whole genome shotgun (WGS) entry which is preliminary data.</text>
</comment>
<dbReference type="AlphaFoldDB" id="A0A8H6KH33"/>
<evidence type="ECO:0000313" key="2">
    <source>
        <dbReference type="Proteomes" id="UP000654918"/>
    </source>
</evidence>
<evidence type="ECO:0000313" key="1">
    <source>
        <dbReference type="EMBL" id="KAF6831374.1"/>
    </source>
</evidence>
<gene>
    <name evidence="1" type="ORF">CPLU01_06793</name>
</gene>
<proteinExistence type="predicted"/>
<keyword evidence="2" id="KW-1185">Reference proteome</keyword>